<organism evidence="1 2">
    <name type="scientific">Ruminococcus flavefaciens 007c</name>
    <dbReference type="NCBI Taxonomy" id="1341157"/>
    <lineage>
        <taxon>Bacteria</taxon>
        <taxon>Bacillati</taxon>
        <taxon>Bacillota</taxon>
        <taxon>Clostridia</taxon>
        <taxon>Eubacteriales</taxon>
        <taxon>Oscillospiraceae</taxon>
        <taxon>Ruminococcus</taxon>
    </lineage>
</organism>
<accession>W7V0B1</accession>
<reference evidence="1 2" key="1">
    <citation type="journal article" date="2014" name="PLoS ONE">
        <title>Rumen cellulosomics: divergent fiber-degrading strategies revealed by comparative genome-wide analysis of six ruminococcal strains.</title>
        <authorList>
            <person name="Dassa B."/>
            <person name="Borovok I."/>
            <person name="Ruimy-Israeli V."/>
            <person name="Lamed R."/>
            <person name="Flint H.J."/>
            <person name="Duncan S.H."/>
            <person name="Henrissat B."/>
            <person name="Coutinho P."/>
            <person name="Morrison M."/>
            <person name="Mosoni P."/>
            <person name="Yeoman C.J."/>
            <person name="White B.A."/>
            <person name="Bayer E.A."/>
        </authorList>
    </citation>
    <scope>NUCLEOTIDE SEQUENCE [LARGE SCALE GENOMIC DNA]</scope>
    <source>
        <strain evidence="1 2">007c</strain>
    </source>
</reference>
<dbReference type="RefSeq" id="WP_037298001.1">
    <property type="nucleotide sequence ID" value="NZ_ATAX01000017.1"/>
</dbReference>
<evidence type="ECO:0000313" key="1">
    <source>
        <dbReference type="EMBL" id="EWM54162.1"/>
    </source>
</evidence>
<evidence type="ECO:0000313" key="2">
    <source>
        <dbReference type="Proteomes" id="UP000019365"/>
    </source>
</evidence>
<keyword evidence="2" id="KW-1185">Reference proteome</keyword>
<dbReference type="PATRIC" id="fig|1341157.4.peg.1135"/>
<gene>
    <name evidence="1" type="ORF">RF007C_02480</name>
</gene>
<sequence>MENLSWENADLGISFSVAYGRITVFKTTLKAIGLPQYFRFLLDPENGKLAVEKCSYKSSGAHQLSEDTSHDSYELKSMDMVRFIYQTCGWDMKSTYRIRGIAVPDRDLVVFDLTTAYRVQEGHLVG</sequence>
<dbReference type="Proteomes" id="UP000019365">
    <property type="component" value="Unassembled WGS sequence"/>
</dbReference>
<name>W7V0B1_RUMFL</name>
<dbReference type="AlphaFoldDB" id="W7V0B1"/>
<dbReference type="EMBL" id="ATAX01000017">
    <property type="protein sequence ID" value="EWM54162.1"/>
    <property type="molecule type" value="Genomic_DNA"/>
</dbReference>
<dbReference type="OrthoDB" id="1828320at2"/>
<protein>
    <submittedName>
        <fullName evidence="1">Uncharacterized protein</fullName>
    </submittedName>
</protein>
<proteinExistence type="predicted"/>
<comment type="caution">
    <text evidence="1">The sequence shown here is derived from an EMBL/GenBank/DDBJ whole genome shotgun (WGS) entry which is preliminary data.</text>
</comment>